<evidence type="ECO:0000313" key="2">
    <source>
        <dbReference type="Proteomes" id="UP001339167"/>
    </source>
</evidence>
<keyword evidence="2" id="KW-1185">Reference proteome</keyword>
<dbReference type="EMBL" id="JAUGZK010000018">
    <property type="protein sequence ID" value="MEE2025891.1"/>
    <property type="molecule type" value="Genomic_DNA"/>
</dbReference>
<protein>
    <submittedName>
        <fullName evidence="1">Uncharacterized protein</fullName>
    </submittedName>
</protein>
<dbReference type="Proteomes" id="UP001339167">
    <property type="component" value="Unassembled WGS sequence"/>
</dbReference>
<sequence>MDDVERCQMKAIISYMKSTDLSAGKEELAYIDLQDPPEFIIETGDEGTWVTIAIPAEHMDRLVESWCRQRQLNSGHPRTIARKRS</sequence>
<dbReference type="RefSeq" id="WP_330089202.1">
    <property type="nucleotide sequence ID" value="NZ_JAUGZK010000018.1"/>
</dbReference>
<reference evidence="1 2" key="1">
    <citation type="submission" date="2023-06" db="EMBL/GenBank/DDBJ databases">
        <title>Alkalimonas sp., MEB004 an alkaliphilic bacterium isolated from Lonar Lake, India.</title>
        <authorList>
            <person name="Joshi A."/>
            <person name="Thite S."/>
        </authorList>
    </citation>
    <scope>NUCLEOTIDE SEQUENCE [LARGE SCALE GENOMIC DNA]</scope>
    <source>
        <strain evidence="1 2">MEB004</strain>
    </source>
</reference>
<evidence type="ECO:0000313" key="1">
    <source>
        <dbReference type="EMBL" id="MEE2025891.1"/>
    </source>
</evidence>
<organism evidence="1 2">
    <name type="scientific">Alkalimonas mucilaginosa</name>
    <dbReference type="NCBI Taxonomy" id="3057676"/>
    <lineage>
        <taxon>Bacteria</taxon>
        <taxon>Pseudomonadati</taxon>
        <taxon>Pseudomonadota</taxon>
        <taxon>Gammaproteobacteria</taxon>
        <taxon>Alkalimonas</taxon>
    </lineage>
</organism>
<proteinExistence type="predicted"/>
<accession>A0ABU7JJP1</accession>
<gene>
    <name evidence="1" type="ORF">QWF21_16750</name>
</gene>
<comment type="caution">
    <text evidence="1">The sequence shown here is derived from an EMBL/GenBank/DDBJ whole genome shotgun (WGS) entry which is preliminary data.</text>
</comment>
<name>A0ABU7JJP1_9GAMM</name>